<sequence length="323" mass="37261">MVIEDNPGDFALIEDYLQEYIANPETIQAKSFKEAEYFLCQTDDCPYDVVLLDLSLPDGSGEQLIFDLNALEPGCPVIILSGYSDFEFSVRSLSLGVSDYLIKDDLSPSVLYKSLVYNIERKRILHDLEESKSRYSHLFHLSPQPMYVFDLESLKFLDVNQATIGHYGFSREEFLSMTIKEIRPAEEVVKLENLIQSSRLTQKPFHGMAKHRKKNGDIIHVEVKTNFIKFKDQDAILVLSSDITERLKYIKTIEKQNQQMREIAWIQSHVVRAPIARLMGLVNLIDLEKATDKDHKELLTHIMDSAEELDKIVREINTKTKEM</sequence>
<comment type="caution">
    <text evidence="9">The sequence shown here is derived from an EMBL/GenBank/DDBJ whole genome shotgun (WGS) entry which is preliminary data.</text>
</comment>
<dbReference type="GO" id="GO:0000156">
    <property type="term" value="F:phosphorelay response regulator activity"/>
    <property type="evidence" value="ECO:0007669"/>
    <property type="project" value="TreeGrafter"/>
</dbReference>
<dbReference type="CDD" id="cd00156">
    <property type="entry name" value="REC"/>
    <property type="match status" value="1"/>
</dbReference>
<dbReference type="SMART" id="SM00448">
    <property type="entry name" value="REC"/>
    <property type="match status" value="1"/>
</dbReference>
<evidence type="ECO:0000313" key="9">
    <source>
        <dbReference type="EMBL" id="MBS9524539.1"/>
    </source>
</evidence>
<dbReference type="SUPFAM" id="SSF52172">
    <property type="entry name" value="CheY-like"/>
    <property type="match status" value="1"/>
</dbReference>
<dbReference type="InterPro" id="IPR039420">
    <property type="entry name" value="WalR-like"/>
</dbReference>
<keyword evidence="10" id="KW-1185">Reference proteome</keyword>
<feature type="domain" description="PAS" evidence="8">
    <location>
        <begin position="131"/>
        <end position="202"/>
    </location>
</feature>
<dbReference type="GO" id="GO:0032993">
    <property type="term" value="C:protein-DNA complex"/>
    <property type="evidence" value="ECO:0007669"/>
    <property type="project" value="TreeGrafter"/>
</dbReference>
<keyword evidence="5" id="KW-0804">Transcription</keyword>
<protein>
    <submittedName>
        <fullName evidence="9">PAS domain S-box protein</fullName>
    </submittedName>
</protein>
<evidence type="ECO:0000313" key="10">
    <source>
        <dbReference type="Proteomes" id="UP001319104"/>
    </source>
</evidence>
<dbReference type="InterPro" id="IPR000014">
    <property type="entry name" value="PAS"/>
</dbReference>
<dbReference type="PROSITE" id="PS50112">
    <property type="entry name" value="PAS"/>
    <property type="match status" value="1"/>
</dbReference>
<dbReference type="SUPFAM" id="SSF47384">
    <property type="entry name" value="Homodimeric domain of signal transducing histidine kinase"/>
    <property type="match status" value="1"/>
</dbReference>
<keyword evidence="2" id="KW-0902">Two-component regulatory system</keyword>
<dbReference type="EMBL" id="JAHCMY010000005">
    <property type="protein sequence ID" value="MBS9524539.1"/>
    <property type="molecule type" value="Genomic_DNA"/>
</dbReference>
<feature type="modified residue" description="4-aspartylphosphate" evidence="6">
    <location>
        <position position="53"/>
    </location>
</feature>
<dbReference type="Gene3D" id="3.30.450.20">
    <property type="entry name" value="PAS domain"/>
    <property type="match status" value="1"/>
</dbReference>
<dbReference type="CDD" id="cd00130">
    <property type="entry name" value="PAS"/>
    <property type="match status" value="1"/>
</dbReference>
<dbReference type="GO" id="GO:0005829">
    <property type="term" value="C:cytosol"/>
    <property type="evidence" value="ECO:0007669"/>
    <property type="project" value="TreeGrafter"/>
</dbReference>
<dbReference type="Pfam" id="PF00072">
    <property type="entry name" value="Response_reg"/>
    <property type="match status" value="1"/>
</dbReference>
<dbReference type="GO" id="GO:0006355">
    <property type="term" value="P:regulation of DNA-templated transcription"/>
    <property type="evidence" value="ECO:0007669"/>
    <property type="project" value="TreeGrafter"/>
</dbReference>
<keyword evidence="4" id="KW-0238">DNA-binding</keyword>
<dbReference type="Pfam" id="PF08447">
    <property type="entry name" value="PAS_3"/>
    <property type="match status" value="1"/>
</dbReference>
<name>A0AAP2G1F3_9BACT</name>
<feature type="domain" description="Response regulatory" evidence="7">
    <location>
        <begin position="1"/>
        <end position="118"/>
    </location>
</feature>
<evidence type="ECO:0000256" key="6">
    <source>
        <dbReference type="PROSITE-ProRule" id="PRU00169"/>
    </source>
</evidence>
<dbReference type="GO" id="GO:0000155">
    <property type="term" value="F:phosphorelay sensor kinase activity"/>
    <property type="evidence" value="ECO:0007669"/>
    <property type="project" value="InterPro"/>
</dbReference>
<keyword evidence="3" id="KW-0805">Transcription regulation</keyword>
<evidence type="ECO:0000256" key="5">
    <source>
        <dbReference type="ARBA" id="ARBA00023163"/>
    </source>
</evidence>
<dbReference type="SMART" id="SM00091">
    <property type="entry name" value="PAS"/>
    <property type="match status" value="1"/>
</dbReference>
<gene>
    <name evidence="9" type="ORF">KI659_10980</name>
</gene>
<evidence type="ECO:0000259" key="8">
    <source>
        <dbReference type="PROSITE" id="PS50112"/>
    </source>
</evidence>
<dbReference type="AlphaFoldDB" id="A0AAP2G1F3"/>
<dbReference type="InterPro" id="IPR035965">
    <property type="entry name" value="PAS-like_dom_sf"/>
</dbReference>
<dbReference type="Gene3D" id="1.10.287.130">
    <property type="match status" value="1"/>
</dbReference>
<evidence type="ECO:0000259" key="7">
    <source>
        <dbReference type="PROSITE" id="PS50110"/>
    </source>
</evidence>
<dbReference type="PANTHER" id="PTHR48111">
    <property type="entry name" value="REGULATOR OF RPOS"/>
    <property type="match status" value="1"/>
</dbReference>
<evidence type="ECO:0000256" key="4">
    <source>
        <dbReference type="ARBA" id="ARBA00023125"/>
    </source>
</evidence>
<dbReference type="SUPFAM" id="SSF55785">
    <property type="entry name" value="PYP-like sensor domain (PAS domain)"/>
    <property type="match status" value="1"/>
</dbReference>
<dbReference type="Proteomes" id="UP001319104">
    <property type="component" value="Unassembled WGS sequence"/>
</dbReference>
<dbReference type="GO" id="GO:0000976">
    <property type="term" value="F:transcription cis-regulatory region binding"/>
    <property type="evidence" value="ECO:0007669"/>
    <property type="project" value="TreeGrafter"/>
</dbReference>
<reference evidence="9 10" key="1">
    <citation type="submission" date="2021-05" db="EMBL/GenBank/DDBJ databases">
        <authorList>
            <person name="Zhang Z.D."/>
            <person name="Osman G."/>
        </authorList>
    </citation>
    <scope>NUCLEOTIDE SEQUENCE [LARGE SCALE GENOMIC DNA]</scope>
    <source>
        <strain evidence="9 10">KCTC 32217</strain>
    </source>
</reference>
<evidence type="ECO:0000256" key="2">
    <source>
        <dbReference type="ARBA" id="ARBA00023012"/>
    </source>
</evidence>
<organism evidence="9 10">
    <name type="scientific">Litoribacter ruber</name>
    <dbReference type="NCBI Taxonomy" id="702568"/>
    <lineage>
        <taxon>Bacteria</taxon>
        <taxon>Pseudomonadati</taxon>
        <taxon>Bacteroidota</taxon>
        <taxon>Cytophagia</taxon>
        <taxon>Cytophagales</taxon>
        <taxon>Cyclobacteriaceae</taxon>
        <taxon>Litoribacter</taxon>
    </lineage>
</organism>
<dbReference type="InterPro" id="IPR011006">
    <property type="entry name" value="CheY-like_superfamily"/>
</dbReference>
<dbReference type="PANTHER" id="PTHR48111:SF1">
    <property type="entry name" value="TWO-COMPONENT RESPONSE REGULATOR ORR33"/>
    <property type="match status" value="1"/>
</dbReference>
<dbReference type="InterPro" id="IPR001789">
    <property type="entry name" value="Sig_transdc_resp-reg_receiver"/>
</dbReference>
<evidence type="ECO:0000256" key="1">
    <source>
        <dbReference type="ARBA" id="ARBA00022553"/>
    </source>
</evidence>
<dbReference type="InterPro" id="IPR036097">
    <property type="entry name" value="HisK_dim/P_sf"/>
</dbReference>
<dbReference type="InterPro" id="IPR013655">
    <property type="entry name" value="PAS_fold_3"/>
</dbReference>
<keyword evidence="1 6" id="KW-0597">Phosphoprotein</keyword>
<evidence type="ECO:0000256" key="3">
    <source>
        <dbReference type="ARBA" id="ARBA00023015"/>
    </source>
</evidence>
<dbReference type="Gene3D" id="3.40.50.2300">
    <property type="match status" value="1"/>
</dbReference>
<dbReference type="NCBIfam" id="TIGR00229">
    <property type="entry name" value="sensory_box"/>
    <property type="match status" value="1"/>
</dbReference>
<accession>A0AAP2G1F3</accession>
<proteinExistence type="predicted"/>
<dbReference type="PROSITE" id="PS50110">
    <property type="entry name" value="RESPONSE_REGULATORY"/>
    <property type="match status" value="1"/>
</dbReference>